<evidence type="ECO:0000313" key="2">
    <source>
        <dbReference type="EMBL" id="TLM87292.1"/>
    </source>
</evidence>
<dbReference type="RefSeq" id="WP_138082718.1">
    <property type="nucleotide sequence ID" value="NZ_VAJM01000024.1"/>
</dbReference>
<dbReference type="Pfam" id="PF03235">
    <property type="entry name" value="GmrSD_N"/>
    <property type="match status" value="1"/>
</dbReference>
<evidence type="ECO:0000259" key="1">
    <source>
        <dbReference type="Pfam" id="PF03235"/>
    </source>
</evidence>
<dbReference type="InterPro" id="IPR004919">
    <property type="entry name" value="GmrSD_N"/>
</dbReference>
<name>A0A5R8WGU0_9BACT</name>
<proteinExistence type="predicted"/>
<organism evidence="2 3">
    <name type="scientific">Hymenobacter jeollabukensis</name>
    <dbReference type="NCBI Taxonomy" id="2025313"/>
    <lineage>
        <taxon>Bacteria</taxon>
        <taxon>Pseudomonadati</taxon>
        <taxon>Bacteroidota</taxon>
        <taxon>Cytophagia</taxon>
        <taxon>Cytophagales</taxon>
        <taxon>Hymenobacteraceae</taxon>
        <taxon>Hymenobacter</taxon>
    </lineage>
</organism>
<comment type="caution">
    <text evidence="2">The sequence shown here is derived from an EMBL/GenBank/DDBJ whole genome shotgun (WGS) entry which is preliminary data.</text>
</comment>
<dbReference type="OrthoDB" id="9798761at2"/>
<dbReference type="AlphaFoldDB" id="A0A5R8WGU0"/>
<accession>A0A5R8WGU0</accession>
<dbReference type="Proteomes" id="UP000305517">
    <property type="component" value="Unassembled WGS sequence"/>
</dbReference>
<reference evidence="2 3" key="1">
    <citation type="submission" date="2019-05" db="EMBL/GenBank/DDBJ databases">
        <title>Hymenobacter edaphi sp. nov., isolated from abandoned arsenic-contaminated farmland soil.</title>
        <authorList>
            <person name="Nie L."/>
        </authorList>
    </citation>
    <scope>NUCLEOTIDE SEQUENCE [LARGE SCALE GENOMIC DNA]</scope>
    <source>
        <strain evidence="2 3">1-3-3-8</strain>
    </source>
</reference>
<gene>
    <name evidence="2" type="ORF">FDY95_26070</name>
</gene>
<feature type="domain" description="GmrSD restriction endonucleases N-terminal" evidence="1">
    <location>
        <begin position="9"/>
        <end position="229"/>
    </location>
</feature>
<dbReference type="EMBL" id="VAJM01000024">
    <property type="protein sequence ID" value="TLM87292.1"/>
    <property type="molecule type" value="Genomic_DNA"/>
</dbReference>
<protein>
    <submittedName>
        <fullName evidence="2">DUF262 domain-containing protein</fullName>
    </submittedName>
</protein>
<evidence type="ECO:0000313" key="3">
    <source>
        <dbReference type="Proteomes" id="UP000305517"/>
    </source>
</evidence>
<keyword evidence="3" id="KW-1185">Reference proteome</keyword>
<sequence>MQTNYYTLWTLLNDPEIERIQVPIIQRDYAQGRSDEKATSIRGRLLDALYTALEKQRPLTLDFVYGEMLEKTRLFVPLDGQQRMTTLFLLHWYLALVDNRLPEAKLALGKFTYETRSSSRAFCENLVGTTLDNWQSYPKLSAALRDTTWFQPAWERDPTVAAMLTMLDALAVRFGNVQGWFERLLDASNPLIGFYFLDMPKVGLTDDLYLKMNARGKPLTDFENWKAEFDLLLQQKGWPELQTEFGQKMDSSWTDLFWRHRREGAAVVDDVFEQYLHFLTRMLAYRSGESSRELTAGRLSFEWFRRVYAERSTVEFLFRTLDFLASVQASNDGGITGLLARLLTKQSDNELVRLFGESQTDIFSQCLQESNPARLLQEQVLLFGMLTYGATVASENCSEADIRNVLRVLRNLLERVRQQQDTQIGSNLRVDDLPAFAAACAVLATADAGNSPKVYERLAADVALPGLRRGVEHERNKAQLLTERPELMQTVHGLENRGVFRGDIHNLSPMENADQLPVFGRAVQEIWSGEIEQNVIIRAWLTLGDFSVSQGRWTGSGEKYFFGNKANWYTVLAFDLGNGQESLLPTFLLAYADATGDTSHAKLNQLISDWLSNNQNFNDWQYYFIKYPEMTENSQGYFAWNSDFSLRLLHRTSLRAKHINPYVLTVVRRGNITSALAPTHQQWINDNERSPLWLHNIPGVSNDSWDAALYSEDKGWRFTLPANHFLPAEIEYEFDLQPDSDGRRWLLPTTEHDRIERVESFVAALQAQGVEYQEPELIGNED</sequence>